<protein>
    <recommendedName>
        <fullName evidence="2">Lcl C-terminal domain-containing protein</fullName>
    </recommendedName>
</protein>
<feature type="signal peptide" evidence="1">
    <location>
        <begin position="1"/>
        <end position="17"/>
    </location>
</feature>
<dbReference type="InterPro" id="IPR011460">
    <property type="entry name" value="Lcl_C"/>
</dbReference>
<evidence type="ECO:0000313" key="4">
    <source>
        <dbReference type="Proteomes" id="UP001063350"/>
    </source>
</evidence>
<sequence length="154" mass="17161">MKLYTILAGLVLSFALAGCSAPSSPQVTGLSLPSGQRLKDLGNGACVDIRSGKMWQVEASKTFRSLEQAQAHVAGLMTAGYSDWRLPTVTELYELYMIFDLHQNGDCDFQVDGTYWSDEPDQDGRVGTWELDDNCDPERRYIPKKKGRVRAIRP</sequence>
<accession>A0A915XLN5</accession>
<dbReference type="AlphaFoldDB" id="A0A915XLN5"/>
<name>A0A915XLN5_9BACT</name>
<gene>
    <name evidence="3" type="ORF">GF1_25420</name>
</gene>
<dbReference type="Proteomes" id="UP001063350">
    <property type="component" value="Chromosome"/>
</dbReference>
<keyword evidence="1" id="KW-0732">Signal</keyword>
<reference evidence="3" key="1">
    <citation type="submission" date="2020-12" db="EMBL/GenBank/DDBJ databases">
        <title>Desulfobium dissulfuricans gen. nov., sp. nov., a novel mesophilic, sulfate-reducing bacterium isolated from a deep-sea hydrothermal vent.</title>
        <authorList>
            <person name="Hashimoto Y."/>
            <person name="Tame A."/>
            <person name="Sawayama S."/>
            <person name="Miyazaki J."/>
            <person name="Takai K."/>
            <person name="Nakagawa S."/>
        </authorList>
    </citation>
    <scope>NUCLEOTIDE SEQUENCE</scope>
    <source>
        <strain evidence="3">GF1</strain>
    </source>
</reference>
<feature type="chain" id="PRO_5037563745" description="Lcl C-terminal domain-containing protein" evidence="1">
    <location>
        <begin position="18"/>
        <end position="154"/>
    </location>
</feature>
<dbReference type="RefSeq" id="WP_267926900.1">
    <property type="nucleotide sequence ID" value="NZ_AP024233.1"/>
</dbReference>
<evidence type="ECO:0000313" key="3">
    <source>
        <dbReference type="EMBL" id="BCO10166.1"/>
    </source>
</evidence>
<dbReference type="PROSITE" id="PS51257">
    <property type="entry name" value="PROKAR_LIPOPROTEIN"/>
    <property type="match status" value="1"/>
</dbReference>
<organism evidence="3 4">
    <name type="scientific">Desulfolithobacter dissulfuricans</name>
    <dbReference type="NCBI Taxonomy" id="2795293"/>
    <lineage>
        <taxon>Bacteria</taxon>
        <taxon>Pseudomonadati</taxon>
        <taxon>Thermodesulfobacteriota</taxon>
        <taxon>Desulfobulbia</taxon>
        <taxon>Desulfobulbales</taxon>
        <taxon>Desulfobulbaceae</taxon>
        <taxon>Desulfolithobacter</taxon>
    </lineage>
</organism>
<dbReference type="Pfam" id="PF07603">
    <property type="entry name" value="Lcl_C"/>
    <property type="match status" value="1"/>
</dbReference>
<evidence type="ECO:0000256" key="1">
    <source>
        <dbReference type="SAM" id="SignalP"/>
    </source>
</evidence>
<keyword evidence="4" id="KW-1185">Reference proteome</keyword>
<dbReference type="KEGG" id="ddu:GF1_25420"/>
<proteinExistence type="predicted"/>
<dbReference type="EMBL" id="AP024233">
    <property type="protein sequence ID" value="BCO10166.1"/>
    <property type="molecule type" value="Genomic_DNA"/>
</dbReference>
<feature type="domain" description="Lcl C-terminal" evidence="2">
    <location>
        <begin position="47"/>
        <end position="135"/>
    </location>
</feature>
<evidence type="ECO:0000259" key="2">
    <source>
        <dbReference type="Pfam" id="PF07603"/>
    </source>
</evidence>